<dbReference type="RefSeq" id="WP_004873077.1">
    <property type="nucleotide sequence ID" value="NZ_CP005986.1"/>
</dbReference>
<dbReference type="HOGENOM" id="CLU_1381524_0_0_6"/>
<protein>
    <submittedName>
        <fullName evidence="1">Uncharacterized protein</fullName>
    </submittedName>
</protein>
<organism evidence="1 2">
    <name type="scientific">Acidithiobacillus caldus (strain ATCC 51756 / DSM 8584 / KU)</name>
    <dbReference type="NCBI Taxonomy" id="637389"/>
    <lineage>
        <taxon>Bacteria</taxon>
        <taxon>Pseudomonadati</taxon>
        <taxon>Pseudomonadota</taxon>
        <taxon>Acidithiobacillia</taxon>
        <taxon>Acidithiobacillales</taxon>
        <taxon>Acidithiobacillaceae</taxon>
        <taxon>Acidithiobacillus</taxon>
    </lineage>
</organism>
<dbReference type="EMBL" id="CP005986">
    <property type="protein sequence ID" value="AIA55792.1"/>
    <property type="molecule type" value="Genomic_DNA"/>
</dbReference>
<evidence type="ECO:0000313" key="1">
    <source>
        <dbReference type="EMBL" id="AIA55792.1"/>
    </source>
</evidence>
<proteinExistence type="predicted"/>
<dbReference type="KEGG" id="acz:Acaty_c1933"/>
<gene>
    <name evidence="1" type="ORF">Acaty_c1933</name>
</gene>
<dbReference type="AlphaFoldDB" id="A0A060A0Y9"/>
<name>A0A060A0Y9_ACICK</name>
<accession>A0A060A0Y9</accession>
<dbReference type="GeneID" id="92931273"/>
<reference evidence="1 2" key="1">
    <citation type="journal article" date="2009" name="J. Bacteriol.">
        <title>Draft genome sequence of the extremely acidophilic bacterium Acidithiobacillus caldus ATCC 51756 reveals metabolic versatility in the genus Acidithiobacillus.</title>
        <authorList>
            <person name="Valdes J."/>
            <person name="Quatrini R."/>
            <person name="Hallberg K."/>
            <person name="Dopson M."/>
            <person name="Valenzuela P.D."/>
            <person name="Holmes D.S."/>
        </authorList>
    </citation>
    <scope>NUCLEOTIDE SEQUENCE [LARGE SCALE GENOMIC DNA]</scope>
    <source>
        <strain evidence="2">ATCC 51756 / DSM 8584 / KU</strain>
    </source>
</reference>
<evidence type="ECO:0000313" key="2">
    <source>
        <dbReference type="Proteomes" id="UP000005522"/>
    </source>
</evidence>
<sequence>MTDTTNWPLAKIRKSLAENPFTVPCLLFRERLLVTEHGPMSDDNDKELLVLVDGGIQTEYVYGHVLKVKGRKGEDFWVALLVRSGEAIDAPTIPLVFERYYNYMRLRSEFYPMYAQDREDLFASRTNFEDACLALAEMIRRFDPGKRFEKEIGLAEYQAPEGMCDLRFTDIYGLCGNMDENGGFPPIPKYVYPETRD</sequence>
<dbReference type="Proteomes" id="UP000005522">
    <property type="component" value="Chromosome"/>
</dbReference>